<comment type="caution">
    <text evidence="1">The sequence shown here is derived from an EMBL/GenBank/DDBJ whole genome shotgun (WGS) entry which is preliminary data.</text>
</comment>
<dbReference type="InterPro" id="IPR016873">
    <property type="entry name" value="Caps_polysacc_synth_BcbE_prd"/>
</dbReference>
<organism evidence="1 2">
    <name type="scientific">Gaetbulibacter jejuensis</name>
    <dbReference type="NCBI Taxonomy" id="584607"/>
    <lineage>
        <taxon>Bacteria</taxon>
        <taxon>Pseudomonadati</taxon>
        <taxon>Bacteroidota</taxon>
        <taxon>Flavobacteriia</taxon>
        <taxon>Flavobacteriales</taxon>
        <taxon>Flavobacteriaceae</taxon>
        <taxon>Gaetbulibacter</taxon>
    </lineage>
</organism>
<proteinExistence type="predicted"/>
<reference evidence="2" key="1">
    <citation type="journal article" date="2019" name="Int. J. Syst. Evol. Microbiol.">
        <title>The Global Catalogue of Microorganisms (GCM) 10K type strain sequencing project: providing services to taxonomists for standard genome sequencing and annotation.</title>
        <authorList>
            <consortium name="The Broad Institute Genomics Platform"/>
            <consortium name="The Broad Institute Genome Sequencing Center for Infectious Disease"/>
            <person name="Wu L."/>
            <person name="Ma J."/>
        </authorList>
    </citation>
    <scope>NUCLEOTIDE SEQUENCE [LARGE SCALE GENOMIC DNA]</scope>
    <source>
        <strain evidence="2">JCM 15976</strain>
    </source>
</reference>
<evidence type="ECO:0000313" key="2">
    <source>
        <dbReference type="Proteomes" id="UP001500736"/>
    </source>
</evidence>
<dbReference type="SUPFAM" id="SSF53448">
    <property type="entry name" value="Nucleotide-diphospho-sugar transferases"/>
    <property type="match status" value="1"/>
</dbReference>
<protein>
    <submittedName>
        <fullName evidence="1">Glycosyltransferase family 2 protein</fullName>
    </submittedName>
</protein>
<dbReference type="InterPro" id="IPR029044">
    <property type="entry name" value="Nucleotide-diphossugar_trans"/>
</dbReference>
<sequence length="233" mass="27207">MAGDGRRFLDKGIKIPKYKIEVNDRSLFEWSILSLSNFFSDEFIFISREEIWDGEFVHEICSKYNITKFEHVLIQQTTNGQATTAIKASHLIDPSDEVAIYNIDTYVKPGNIQINRESGVSGIIPVFRAEGDKWSFVEADKNGYVKQVTEKIRISDMATIGFYYFSSWRIFTTFYERYNQSIIEKYNEVYIAPMYQYLIDEGLTVKTYVIESNRVIVLGTPEDIDRYKNIHIF</sequence>
<keyword evidence="2" id="KW-1185">Reference proteome</keyword>
<accession>A0ABP3UUI1</accession>
<dbReference type="Proteomes" id="UP001500736">
    <property type="component" value="Unassembled WGS sequence"/>
</dbReference>
<evidence type="ECO:0000313" key="1">
    <source>
        <dbReference type="EMBL" id="GAA0740385.1"/>
    </source>
</evidence>
<dbReference type="PIRSF" id="PIRSF028162">
    <property type="entry name" value="BcbE_prd"/>
    <property type="match status" value="1"/>
</dbReference>
<dbReference type="Gene3D" id="3.90.550.10">
    <property type="entry name" value="Spore Coat Polysaccharide Biosynthesis Protein SpsA, Chain A"/>
    <property type="match status" value="1"/>
</dbReference>
<dbReference type="EMBL" id="BAAAGF010000001">
    <property type="protein sequence ID" value="GAA0740385.1"/>
    <property type="molecule type" value="Genomic_DNA"/>
</dbReference>
<name>A0ABP3UUI1_9FLAO</name>
<gene>
    <name evidence="1" type="ORF">GCM10009431_10470</name>
</gene>